<dbReference type="InterPro" id="IPR003439">
    <property type="entry name" value="ABC_transporter-like_ATP-bd"/>
</dbReference>
<dbReference type="EMBL" id="CP061839">
    <property type="protein sequence ID" value="QOW60776.1"/>
    <property type="molecule type" value="Genomic_DNA"/>
</dbReference>
<proteinExistence type="predicted"/>
<dbReference type="FunFam" id="3.40.50.300:FF:000134">
    <property type="entry name" value="Iron-enterobactin ABC transporter ATP-binding protein"/>
    <property type="match status" value="1"/>
</dbReference>
<evidence type="ECO:0000313" key="4">
    <source>
        <dbReference type="EMBL" id="QOW60776.1"/>
    </source>
</evidence>
<evidence type="ECO:0000313" key="5">
    <source>
        <dbReference type="Proteomes" id="UP000593915"/>
    </source>
</evidence>
<sequence length="255" mass="28930">MNAIEIKDLHFAAATKEILKSVSLSVPHKQTVGLIGPNGSGKTTLLKHLYRAIEPEKNTVFINGEKIENFSYRETAKQITVMKQEQTSDFEYKVIEMVLMGRSPYRKFYESDTAEDKEIAYNALKFLGMEEAAERNFSTLSGGEKQRVLIARSLAQEADILILDEPTNHLDVHYQWALMDIIKKLHKTVLSVFHELNLAANFCDFIFVLADGKIAARGTPQEIYTPELLAKVFRIEADIMKTANGIPYIIYKRAI</sequence>
<keyword evidence="1" id="KW-0813">Transport</keyword>
<keyword evidence="2" id="KW-0547">Nucleotide-binding</keyword>
<keyword evidence="3 4" id="KW-0067">ATP-binding</keyword>
<dbReference type="RefSeq" id="WP_194076233.1">
    <property type="nucleotide sequence ID" value="NZ_CP045670.1"/>
</dbReference>
<evidence type="ECO:0000256" key="2">
    <source>
        <dbReference type="ARBA" id="ARBA00022741"/>
    </source>
</evidence>
<dbReference type="SUPFAM" id="SSF52540">
    <property type="entry name" value="P-loop containing nucleoside triphosphate hydrolases"/>
    <property type="match status" value="1"/>
</dbReference>
<dbReference type="SMART" id="SM00382">
    <property type="entry name" value="AAA"/>
    <property type="match status" value="1"/>
</dbReference>
<dbReference type="PANTHER" id="PTHR42794">
    <property type="entry name" value="HEMIN IMPORT ATP-BINDING PROTEIN HMUV"/>
    <property type="match status" value="1"/>
</dbReference>
<evidence type="ECO:0000256" key="1">
    <source>
        <dbReference type="ARBA" id="ARBA00022448"/>
    </source>
</evidence>
<organism evidence="4 5">
    <name type="scientific">Treponema pedis</name>
    <dbReference type="NCBI Taxonomy" id="409322"/>
    <lineage>
        <taxon>Bacteria</taxon>
        <taxon>Pseudomonadati</taxon>
        <taxon>Spirochaetota</taxon>
        <taxon>Spirochaetia</taxon>
        <taxon>Spirochaetales</taxon>
        <taxon>Treponemataceae</taxon>
        <taxon>Treponema</taxon>
    </lineage>
</organism>
<dbReference type="Pfam" id="PF00005">
    <property type="entry name" value="ABC_tran"/>
    <property type="match status" value="1"/>
</dbReference>
<dbReference type="InterPro" id="IPR003593">
    <property type="entry name" value="AAA+_ATPase"/>
</dbReference>
<name>A0A7S6WP79_9SPIR</name>
<dbReference type="CDD" id="cd03214">
    <property type="entry name" value="ABC_Iron-Siderophores_B12_Hemin"/>
    <property type="match status" value="1"/>
</dbReference>
<evidence type="ECO:0000256" key="3">
    <source>
        <dbReference type="ARBA" id="ARBA00022840"/>
    </source>
</evidence>
<dbReference type="GO" id="GO:0016887">
    <property type="term" value="F:ATP hydrolysis activity"/>
    <property type="evidence" value="ECO:0007669"/>
    <property type="project" value="InterPro"/>
</dbReference>
<dbReference type="PANTHER" id="PTHR42794:SF2">
    <property type="entry name" value="ABC TRANSPORTER ATP-BINDING PROTEIN"/>
    <property type="match status" value="1"/>
</dbReference>
<dbReference type="Proteomes" id="UP000593915">
    <property type="component" value="Chromosome"/>
</dbReference>
<dbReference type="AlphaFoldDB" id="A0A7S6WP79"/>
<gene>
    <name evidence="4" type="ORF">IFE08_13485</name>
</gene>
<dbReference type="GO" id="GO:0005524">
    <property type="term" value="F:ATP binding"/>
    <property type="evidence" value="ECO:0007669"/>
    <property type="project" value="UniProtKB-KW"/>
</dbReference>
<dbReference type="PROSITE" id="PS00211">
    <property type="entry name" value="ABC_TRANSPORTER_1"/>
    <property type="match status" value="1"/>
</dbReference>
<dbReference type="InterPro" id="IPR017871">
    <property type="entry name" value="ABC_transporter-like_CS"/>
</dbReference>
<dbReference type="Gene3D" id="3.40.50.300">
    <property type="entry name" value="P-loop containing nucleotide triphosphate hydrolases"/>
    <property type="match status" value="1"/>
</dbReference>
<protein>
    <submittedName>
        <fullName evidence="4">ABC transporter ATP-binding protein</fullName>
    </submittedName>
</protein>
<dbReference type="PROSITE" id="PS50893">
    <property type="entry name" value="ABC_TRANSPORTER_2"/>
    <property type="match status" value="1"/>
</dbReference>
<dbReference type="InterPro" id="IPR027417">
    <property type="entry name" value="P-loop_NTPase"/>
</dbReference>
<accession>A0A7S6WP79</accession>
<reference evidence="4 5" key="1">
    <citation type="submission" date="2020-09" db="EMBL/GenBank/DDBJ databases">
        <title>Characterization of Treponema spp. from bovine digital dermatitis in Korea.</title>
        <authorList>
            <person name="Espiritu H.M."/>
            <person name="Cho Y.I."/>
            <person name="Mamuad L."/>
        </authorList>
    </citation>
    <scope>NUCLEOTIDE SEQUENCE [LARGE SCALE GENOMIC DNA]</scope>
    <source>
        <strain evidence="4 5">KS1</strain>
    </source>
</reference>